<protein>
    <recommendedName>
        <fullName evidence="3">DUF2019 domain-containing protein</fullName>
    </recommendedName>
</protein>
<organism evidence="1 2">
    <name type="scientific">Brevundimonas guildfordensis</name>
    <dbReference type="NCBI Taxonomy" id="2762241"/>
    <lineage>
        <taxon>Bacteria</taxon>
        <taxon>Pseudomonadati</taxon>
        <taxon>Pseudomonadota</taxon>
        <taxon>Alphaproteobacteria</taxon>
        <taxon>Caulobacterales</taxon>
        <taxon>Caulobacteraceae</taxon>
        <taxon>Brevundimonas</taxon>
    </lineage>
</organism>
<evidence type="ECO:0000313" key="1">
    <source>
        <dbReference type="EMBL" id="MBD7940114.1"/>
    </source>
</evidence>
<evidence type="ECO:0008006" key="3">
    <source>
        <dbReference type="Google" id="ProtNLM"/>
    </source>
</evidence>
<sequence length="132" mass="14163">MNSFESSNEHRDITALFTLEIDGGKADGRSQAARVFKRTAGDLMDQLARTPKPSEGILLRNAATLAFLCDRDTARLMAGQAIDEENYRRNAQALGGVLIKLGMAAKSRDVTKGASKGGDPFADAINATYRTG</sequence>
<keyword evidence="2" id="KW-1185">Reference proteome</keyword>
<dbReference type="RefSeq" id="WP_191742575.1">
    <property type="nucleotide sequence ID" value="NZ_JACSQU010000001.1"/>
</dbReference>
<evidence type="ECO:0000313" key="2">
    <source>
        <dbReference type="Proteomes" id="UP000638918"/>
    </source>
</evidence>
<gene>
    <name evidence="1" type="ORF">H9656_01805</name>
</gene>
<dbReference type="EMBL" id="JACSQU010000001">
    <property type="protein sequence ID" value="MBD7940114.1"/>
    <property type="molecule type" value="Genomic_DNA"/>
</dbReference>
<accession>A0ABR8QX62</accession>
<comment type="caution">
    <text evidence="1">The sequence shown here is derived from an EMBL/GenBank/DDBJ whole genome shotgun (WGS) entry which is preliminary data.</text>
</comment>
<reference evidence="1 2" key="1">
    <citation type="submission" date="2020-08" db="EMBL/GenBank/DDBJ databases">
        <title>A Genomic Blueprint of the Chicken Gut Microbiome.</title>
        <authorList>
            <person name="Gilroy R."/>
            <person name="Ravi A."/>
            <person name="Getino M."/>
            <person name="Pursley I."/>
            <person name="Horton D.L."/>
            <person name="Alikhan N.-F."/>
            <person name="Baker D."/>
            <person name="Gharbi K."/>
            <person name="Hall N."/>
            <person name="Watson M."/>
            <person name="Adriaenssens E.M."/>
            <person name="Foster-Nyarko E."/>
            <person name="Jarju S."/>
            <person name="Secka A."/>
            <person name="Antonio M."/>
            <person name="Oren A."/>
            <person name="Chaudhuri R."/>
            <person name="La Ragione R.M."/>
            <person name="Hildebrand F."/>
            <person name="Pallen M.J."/>
        </authorList>
    </citation>
    <scope>NUCLEOTIDE SEQUENCE [LARGE SCALE GENOMIC DNA]</scope>
    <source>
        <strain evidence="1 2">Sa3CVA3</strain>
    </source>
</reference>
<name>A0ABR8QX62_9CAUL</name>
<proteinExistence type="predicted"/>
<dbReference type="Proteomes" id="UP000638918">
    <property type="component" value="Unassembled WGS sequence"/>
</dbReference>